<evidence type="ECO:0000256" key="10">
    <source>
        <dbReference type="ARBA" id="ARBA00073128"/>
    </source>
</evidence>
<evidence type="ECO:0000256" key="2">
    <source>
        <dbReference type="ARBA" id="ARBA00004214"/>
    </source>
</evidence>
<dbReference type="OMA" id="THTDRQI"/>
<dbReference type="PANTHER" id="PTHR22957">
    <property type="entry name" value="TBC1 DOMAIN FAMILY MEMBER GTPASE-ACTIVATING PROTEIN"/>
    <property type="match status" value="1"/>
</dbReference>
<dbReference type="FunFam" id="1.10.8.270:FF:000012">
    <property type="entry name" value="TBC domain-containing protein kinase-like protein-like"/>
    <property type="match status" value="1"/>
</dbReference>
<dbReference type="GO" id="GO:0030496">
    <property type="term" value="C:midbody"/>
    <property type="evidence" value="ECO:0007669"/>
    <property type="project" value="UniProtKB-SubCell"/>
</dbReference>
<dbReference type="InterPro" id="IPR011009">
    <property type="entry name" value="Kinase-like_dom_sf"/>
</dbReference>
<dbReference type="Gene3D" id="3.40.250.10">
    <property type="entry name" value="Rhodanese-like domain"/>
    <property type="match status" value="1"/>
</dbReference>
<evidence type="ECO:0000256" key="7">
    <source>
        <dbReference type="ARBA" id="ARBA00023212"/>
    </source>
</evidence>
<dbReference type="InterPro" id="IPR036873">
    <property type="entry name" value="Rhodanese-like_dom_sf"/>
</dbReference>
<evidence type="ECO:0000256" key="5">
    <source>
        <dbReference type="ARBA" id="ARBA00022490"/>
    </source>
</evidence>
<dbReference type="GO" id="GO:0005769">
    <property type="term" value="C:early endosome"/>
    <property type="evidence" value="ECO:0007669"/>
    <property type="project" value="UniProtKB-SubCell"/>
</dbReference>
<dbReference type="Gene3D" id="1.10.8.270">
    <property type="entry name" value="putative rabgap domain of human tbc1 domain family member 14 like domains"/>
    <property type="match status" value="1"/>
</dbReference>
<dbReference type="InterPro" id="IPR000195">
    <property type="entry name" value="Rab-GAP-TBC_dom"/>
</dbReference>
<evidence type="ECO:0000313" key="14">
    <source>
        <dbReference type="EnsemblMetazoa" id="XP_038057419.1"/>
    </source>
</evidence>
<dbReference type="SMART" id="SM00450">
    <property type="entry name" value="RHOD"/>
    <property type="match status" value="1"/>
</dbReference>
<dbReference type="PROSITE" id="PS50086">
    <property type="entry name" value="TBC_RABGAP"/>
    <property type="match status" value="1"/>
</dbReference>
<dbReference type="FunFam" id="1.10.472.80:FF:000015">
    <property type="entry name" value="TBC domain-containing protein kinase-like protein"/>
    <property type="match status" value="1"/>
</dbReference>
<dbReference type="GO" id="GO:0005819">
    <property type="term" value="C:spindle"/>
    <property type="evidence" value="ECO:0007669"/>
    <property type="project" value="UniProtKB-SubCell"/>
</dbReference>
<evidence type="ECO:0000256" key="8">
    <source>
        <dbReference type="ARBA" id="ARBA00038349"/>
    </source>
</evidence>
<evidence type="ECO:0000256" key="4">
    <source>
        <dbReference type="ARBA" id="ARBA00022468"/>
    </source>
</evidence>
<dbReference type="GO" id="GO:0005524">
    <property type="term" value="F:ATP binding"/>
    <property type="evidence" value="ECO:0007669"/>
    <property type="project" value="InterPro"/>
</dbReference>
<evidence type="ECO:0000256" key="1">
    <source>
        <dbReference type="ARBA" id="ARBA00004186"/>
    </source>
</evidence>
<name>A0A914A197_PATMI</name>
<dbReference type="PANTHER" id="PTHR22957:SF168">
    <property type="entry name" value="TBC DOMAIN-CONTAINING PROTEIN KINASE-LIKE PROTEIN"/>
    <property type="match status" value="1"/>
</dbReference>
<sequence length="903" mass="101599">MQPLGQADLGVSTFYAAAHPHDQCGADGLPLTPNSIRILGRLQRLKILGHPRLCQYVDIVRGKHERVMVVCEHYKNNVHLAAKKGTFKHWPSVMQLVYEVLEGLVCLNNHGLVHRALSPANILLDTEGHVKLANHGLYHMTEYGACVTFPIGHPRYMSPEVLSSGPIQPDDSGTRPTMSGPKVDIWSLGIVVMEICLGLELWSSCTLPQLISKVLLLGKHSNGIHSLETIFREHGTQNKFQELPQSLQSFLRQCLTVSPDKRPSPSELLASDLFKDYATCKLHPKSSMTMFQYPGLRSEDLQLDKYIESVREESTEDHLELRPIAEVYYLWGLAGGDLEAELRKKGLLRSSPPICNLADLMTEFGDVMGLERDSSSLYDDTVVTLSMTQLRTRMENIDDTAFYPLLEDEKNPINLPTSPSSNGLSETANLPLIIREKDIEYQFHRVVLYDRLLRGYPYTIGRVFRESRIDTPPLYRPEVWAALLAVEGDFQAVYDSIDKETPTPTDRQIEVDIPRCHQYSELLSSPEAHRKFKRILKAWVVSHPHLSYWQGLDSLSAPFLYLNFNNEALAYSCLSAFIPKYLYKFFMKDNSAVIQEYLAVFSHLIAFHDPELSNHMNSIGFIPELYAIPWFLTMFSHVFPLHKIFHLWDTLLLGNSSFPLCIGVSILQQLRAGLLSFGFNECILLFSDMPEIDIEKCVRESIRIFCNTPKSATYRQHARPPRRSDQENTAASQIKPVSYYSTDYNDVPLSELSREPLSLTELKTEVSPRISAEDLLELCDLKPGLTPGSRSPTKKTRTSRPLILSVDVRSSEDFVRGNIPGSVNIPFNQAFSPEGDLVPCKAVTLLNNHKGRVVVVVGNRGKNASNFATQLVRLGFPKVCVMHGGIECLRPTGVLAVSSPDLV</sequence>
<dbReference type="PROSITE" id="PS50011">
    <property type="entry name" value="PROTEIN_KINASE_DOM"/>
    <property type="match status" value="1"/>
</dbReference>
<dbReference type="CTD" id="93627"/>
<evidence type="ECO:0000259" key="12">
    <source>
        <dbReference type="PROSITE" id="PS50086"/>
    </source>
</evidence>
<dbReference type="InterPro" id="IPR000719">
    <property type="entry name" value="Prot_kinase_dom"/>
</dbReference>
<dbReference type="FunFam" id="3.40.250.10:FF:000018">
    <property type="entry name" value="TBC domain-containing protein kinase-like protein"/>
    <property type="match status" value="1"/>
</dbReference>
<keyword evidence="4" id="KW-0343">GTPase activation</keyword>
<evidence type="ECO:0000256" key="9">
    <source>
        <dbReference type="ARBA" id="ARBA00058226"/>
    </source>
</evidence>
<evidence type="ECO:0000259" key="13">
    <source>
        <dbReference type="PROSITE" id="PS50206"/>
    </source>
</evidence>
<dbReference type="SUPFAM" id="SSF52821">
    <property type="entry name" value="Rhodanese/Cell cycle control phosphatase"/>
    <property type="match status" value="1"/>
</dbReference>
<dbReference type="GeneID" id="119729009"/>
<feature type="domain" description="Rhodanese" evidence="13">
    <location>
        <begin position="806"/>
        <end position="897"/>
    </location>
</feature>
<dbReference type="InterPro" id="IPR035969">
    <property type="entry name" value="Rab-GAP_TBC_sf"/>
</dbReference>
<evidence type="ECO:0000313" key="15">
    <source>
        <dbReference type="Proteomes" id="UP000887568"/>
    </source>
</evidence>
<keyword evidence="5" id="KW-0963">Cytoplasm</keyword>
<comment type="function">
    <text evidence="9">Component of the FERRY complex (Five-subunit Endosomal Rab5 and RNA/ribosome intermediary). The FERRY complex directly interacts with mRNAs and RAB5A, and functions as a RAB5A effector involved in the localization and the distribution of specific mRNAs most likely by mediating their endosomal transport. The complex recruits mRNAs and ribosomes to early endosomes through direct mRNA-interaction. Also involved in the modulation of mTOR signaling and expression of mTOR complex components. Involved in the control of actin-cytoskeleton organization.</text>
</comment>
<keyword evidence="7" id="KW-0206">Cytoskeleton</keyword>
<evidence type="ECO:0000256" key="3">
    <source>
        <dbReference type="ARBA" id="ARBA00004412"/>
    </source>
</evidence>
<dbReference type="GO" id="GO:0005096">
    <property type="term" value="F:GTPase activator activity"/>
    <property type="evidence" value="ECO:0007669"/>
    <property type="project" value="UniProtKB-KW"/>
</dbReference>
<dbReference type="AlphaFoldDB" id="A0A914A197"/>
<dbReference type="InterPro" id="IPR001763">
    <property type="entry name" value="Rhodanese-like_dom"/>
</dbReference>
<dbReference type="SMART" id="SM00164">
    <property type="entry name" value="TBC"/>
    <property type="match status" value="1"/>
</dbReference>
<dbReference type="Pfam" id="PF00069">
    <property type="entry name" value="Pkinase"/>
    <property type="match status" value="1"/>
</dbReference>
<dbReference type="EnsemblMetazoa" id="XM_038201491.1">
    <property type="protein sequence ID" value="XP_038057419.1"/>
    <property type="gene ID" value="LOC119729009"/>
</dbReference>
<keyword evidence="6" id="KW-0967">Endosome</keyword>
<reference evidence="14" key="1">
    <citation type="submission" date="2022-11" db="UniProtKB">
        <authorList>
            <consortium name="EnsemblMetazoa"/>
        </authorList>
    </citation>
    <scope>IDENTIFICATION</scope>
</reference>
<dbReference type="Pfam" id="PF00581">
    <property type="entry name" value="Rhodanese"/>
    <property type="match status" value="1"/>
</dbReference>
<dbReference type="GO" id="GO:0004672">
    <property type="term" value="F:protein kinase activity"/>
    <property type="evidence" value="ECO:0007669"/>
    <property type="project" value="InterPro"/>
</dbReference>
<organism evidence="14 15">
    <name type="scientific">Patiria miniata</name>
    <name type="common">Bat star</name>
    <name type="synonym">Asterina miniata</name>
    <dbReference type="NCBI Taxonomy" id="46514"/>
    <lineage>
        <taxon>Eukaryota</taxon>
        <taxon>Metazoa</taxon>
        <taxon>Echinodermata</taxon>
        <taxon>Eleutherozoa</taxon>
        <taxon>Asterozoa</taxon>
        <taxon>Asteroidea</taxon>
        <taxon>Valvatacea</taxon>
        <taxon>Valvatida</taxon>
        <taxon>Asterinidae</taxon>
        <taxon>Patiria</taxon>
    </lineage>
</organism>
<dbReference type="SUPFAM" id="SSF56112">
    <property type="entry name" value="Protein kinase-like (PK-like)"/>
    <property type="match status" value="1"/>
</dbReference>
<evidence type="ECO:0000256" key="6">
    <source>
        <dbReference type="ARBA" id="ARBA00022753"/>
    </source>
</evidence>
<feature type="domain" description="Protein kinase" evidence="11">
    <location>
        <begin position="1"/>
        <end position="274"/>
    </location>
</feature>
<comment type="similarity">
    <text evidence="8">Belongs to the protein kinase superfamily.</text>
</comment>
<dbReference type="Pfam" id="PF00566">
    <property type="entry name" value="RabGAP-TBC"/>
    <property type="match status" value="1"/>
</dbReference>
<proteinExistence type="inferred from homology"/>
<dbReference type="OrthoDB" id="1668230at2759"/>
<evidence type="ECO:0000259" key="11">
    <source>
        <dbReference type="PROSITE" id="PS50011"/>
    </source>
</evidence>
<dbReference type="Proteomes" id="UP000887568">
    <property type="component" value="Unplaced"/>
</dbReference>
<dbReference type="Gene3D" id="1.10.510.10">
    <property type="entry name" value="Transferase(Phosphotransferase) domain 1"/>
    <property type="match status" value="1"/>
</dbReference>
<dbReference type="Gene3D" id="1.10.472.80">
    <property type="entry name" value="Ypt/Rab-GAP domain of gyp1p, domain 3"/>
    <property type="match status" value="1"/>
</dbReference>
<dbReference type="PROSITE" id="PS50206">
    <property type="entry name" value="RHODANESE_3"/>
    <property type="match status" value="1"/>
</dbReference>
<dbReference type="RefSeq" id="XP_038057419.1">
    <property type="nucleotide sequence ID" value="XM_038201491.1"/>
</dbReference>
<keyword evidence="15" id="KW-1185">Reference proteome</keyword>
<protein>
    <recommendedName>
        <fullName evidence="10">TBC domain-containing protein kinase-like protein</fullName>
    </recommendedName>
</protein>
<dbReference type="FunFam" id="1.10.510.10:FF:000332">
    <property type="entry name" value="TBC domain-containing protein kinase-like protein"/>
    <property type="match status" value="1"/>
</dbReference>
<dbReference type="SUPFAM" id="SSF47923">
    <property type="entry name" value="Ypt/Rab-GAP domain of gyp1p"/>
    <property type="match status" value="2"/>
</dbReference>
<accession>A0A914A197</accession>
<feature type="domain" description="Rab-GAP TBC" evidence="12">
    <location>
        <begin position="470"/>
        <end position="655"/>
    </location>
</feature>
<comment type="subcellular location">
    <subcellularLocation>
        <location evidence="1">Cytoplasm</location>
        <location evidence="1">Cytoskeleton</location>
        <location evidence="1">Spindle</location>
    </subcellularLocation>
    <subcellularLocation>
        <location evidence="3">Early endosome</location>
    </subcellularLocation>
    <subcellularLocation>
        <location evidence="2">Midbody</location>
    </subcellularLocation>
</comment>